<dbReference type="InterPro" id="IPR029058">
    <property type="entry name" value="AB_hydrolase_fold"/>
</dbReference>
<evidence type="ECO:0000313" key="4">
    <source>
        <dbReference type="EMBL" id="PRY06442.1"/>
    </source>
</evidence>
<name>A0A2T0QPB8_9ACTN</name>
<dbReference type="AlphaFoldDB" id="A0A2T0QPB8"/>
<evidence type="ECO:0000259" key="3">
    <source>
        <dbReference type="Pfam" id="PF20434"/>
    </source>
</evidence>
<evidence type="ECO:0000256" key="2">
    <source>
        <dbReference type="SAM" id="MobiDB-lite"/>
    </source>
</evidence>
<dbReference type="OrthoDB" id="9803828at2"/>
<dbReference type="PANTHER" id="PTHR48081:SF13">
    <property type="entry name" value="ALPHA_BETA HYDROLASE"/>
    <property type="match status" value="1"/>
</dbReference>
<protein>
    <submittedName>
        <fullName evidence="4">Acetyl esterase/lipase</fullName>
    </submittedName>
</protein>
<organism evidence="4 5">
    <name type="scientific">Kineococcus rhizosphaerae</name>
    <dbReference type="NCBI Taxonomy" id="559628"/>
    <lineage>
        <taxon>Bacteria</taxon>
        <taxon>Bacillati</taxon>
        <taxon>Actinomycetota</taxon>
        <taxon>Actinomycetes</taxon>
        <taxon>Kineosporiales</taxon>
        <taxon>Kineosporiaceae</taxon>
        <taxon>Kineococcus</taxon>
    </lineage>
</organism>
<dbReference type="Proteomes" id="UP000238083">
    <property type="component" value="Unassembled WGS sequence"/>
</dbReference>
<dbReference type="GO" id="GO:0016787">
    <property type="term" value="F:hydrolase activity"/>
    <property type="evidence" value="ECO:0007669"/>
    <property type="project" value="UniProtKB-KW"/>
</dbReference>
<proteinExistence type="predicted"/>
<dbReference type="Gene3D" id="3.40.50.1820">
    <property type="entry name" value="alpha/beta hydrolase"/>
    <property type="match status" value="1"/>
</dbReference>
<evidence type="ECO:0000256" key="1">
    <source>
        <dbReference type="ARBA" id="ARBA00022801"/>
    </source>
</evidence>
<reference evidence="4 5" key="1">
    <citation type="submission" date="2018-03" db="EMBL/GenBank/DDBJ databases">
        <title>Genomic Encyclopedia of Archaeal and Bacterial Type Strains, Phase II (KMG-II): from individual species to whole genera.</title>
        <authorList>
            <person name="Goeker M."/>
        </authorList>
    </citation>
    <scope>NUCLEOTIDE SEQUENCE [LARGE SCALE GENOMIC DNA]</scope>
    <source>
        <strain evidence="4 5">DSM 19711</strain>
    </source>
</reference>
<feature type="region of interest" description="Disordered" evidence="2">
    <location>
        <begin position="1"/>
        <end position="31"/>
    </location>
</feature>
<dbReference type="PANTHER" id="PTHR48081">
    <property type="entry name" value="AB HYDROLASE SUPERFAMILY PROTEIN C4A8.06C"/>
    <property type="match status" value="1"/>
</dbReference>
<feature type="compositionally biased region" description="Pro residues" evidence="2">
    <location>
        <begin position="16"/>
        <end position="29"/>
    </location>
</feature>
<gene>
    <name evidence="4" type="ORF">CLV37_1343</name>
</gene>
<sequence>MTSAPTDTQHHDPRSLPRPPHPSAWPVPAPVLRGEGPSSRCRVVSGVVYATPPGIRGLELDLYLPADDVCPPVVVFLHGGGWRAGDRRWAGDVQAGDLFAALLDAGIAVVSVDYRLSSEAHWPAPLVDVLAAITYLQSRAEDLGVDVTRLGLWGESAGGHLALLAAVGASAGDPDQQLRRAVTGPVLSWYAPTDLTTCAGDLGHPVTDADSRESQLLGHPVTERVERVREASPALQVSAPFVEGRPFLLLHGADDSFVAPRQSQRMRDALHSAGAQVDLRLLHGAGHVWTGSDTARQEAFEATTTFFSRWLLHPADGDTTTCDR</sequence>
<dbReference type="InterPro" id="IPR049492">
    <property type="entry name" value="BD-FAE-like_dom"/>
</dbReference>
<dbReference type="InterPro" id="IPR050300">
    <property type="entry name" value="GDXG_lipolytic_enzyme"/>
</dbReference>
<evidence type="ECO:0000313" key="5">
    <source>
        <dbReference type="Proteomes" id="UP000238083"/>
    </source>
</evidence>
<comment type="caution">
    <text evidence="4">The sequence shown here is derived from an EMBL/GenBank/DDBJ whole genome shotgun (WGS) entry which is preliminary data.</text>
</comment>
<feature type="domain" description="BD-FAE-like" evidence="3">
    <location>
        <begin position="60"/>
        <end position="270"/>
    </location>
</feature>
<accession>A0A2T0QPB8</accession>
<keyword evidence="1" id="KW-0378">Hydrolase</keyword>
<keyword evidence="5" id="KW-1185">Reference proteome</keyword>
<dbReference type="SUPFAM" id="SSF53474">
    <property type="entry name" value="alpha/beta-Hydrolases"/>
    <property type="match status" value="1"/>
</dbReference>
<dbReference type="Pfam" id="PF20434">
    <property type="entry name" value="BD-FAE"/>
    <property type="match status" value="1"/>
</dbReference>
<dbReference type="EMBL" id="PVZF01000034">
    <property type="protein sequence ID" value="PRY06442.1"/>
    <property type="molecule type" value="Genomic_DNA"/>
</dbReference>